<sequence>MSVQIVRFRTDAERIPEVEDAIKKLFTAVEEAAPTGIHYTAARVGDGAEFLLSLRLVDSNANPLLDIPATLAFRTRVAEWAGAPVPPQPLTVLGRYSR</sequence>
<proteinExistence type="predicted"/>
<organism evidence="1 2">
    <name type="scientific">Plantactinospora mayteni</name>
    <dbReference type="NCBI Taxonomy" id="566021"/>
    <lineage>
        <taxon>Bacteria</taxon>
        <taxon>Bacillati</taxon>
        <taxon>Actinomycetota</taxon>
        <taxon>Actinomycetes</taxon>
        <taxon>Micromonosporales</taxon>
        <taxon>Micromonosporaceae</taxon>
        <taxon>Plantactinospora</taxon>
    </lineage>
</organism>
<reference evidence="1 2" key="1">
    <citation type="submission" date="2021-01" db="EMBL/GenBank/DDBJ databases">
        <title>Whole genome shotgun sequence of Plantactinospora mayteni NBRC 109088.</title>
        <authorList>
            <person name="Komaki H."/>
            <person name="Tamura T."/>
        </authorList>
    </citation>
    <scope>NUCLEOTIDE SEQUENCE [LARGE SCALE GENOMIC DNA]</scope>
    <source>
        <strain evidence="1 2">NBRC 109088</strain>
    </source>
</reference>
<comment type="caution">
    <text evidence="1">The sequence shown here is derived from an EMBL/GenBank/DDBJ whole genome shotgun (WGS) entry which is preliminary data.</text>
</comment>
<evidence type="ECO:0000313" key="1">
    <source>
        <dbReference type="EMBL" id="GIG94760.1"/>
    </source>
</evidence>
<dbReference type="Proteomes" id="UP000621500">
    <property type="component" value="Unassembled WGS sequence"/>
</dbReference>
<dbReference type="RefSeq" id="WP_203856380.1">
    <property type="nucleotide sequence ID" value="NZ_BAAAZQ010000005.1"/>
</dbReference>
<evidence type="ECO:0000313" key="2">
    <source>
        <dbReference type="Proteomes" id="UP000621500"/>
    </source>
</evidence>
<accession>A0ABQ4EJG3</accession>
<gene>
    <name evidence="1" type="ORF">Pma05_13330</name>
</gene>
<dbReference type="EMBL" id="BONX01000007">
    <property type="protein sequence ID" value="GIG94760.1"/>
    <property type="molecule type" value="Genomic_DNA"/>
</dbReference>
<protein>
    <submittedName>
        <fullName evidence="1">Uncharacterized protein</fullName>
    </submittedName>
</protein>
<name>A0ABQ4EJG3_9ACTN</name>
<keyword evidence="2" id="KW-1185">Reference proteome</keyword>